<accession>A0A1N7PWU2</accession>
<keyword evidence="2" id="KW-1185">Reference proteome</keyword>
<evidence type="ECO:0000313" key="2">
    <source>
        <dbReference type="Proteomes" id="UP000185678"/>
    </source>
</evidence>
<sequence>MCDFTAAYLKHLLHKTTVHGGGYQGSPCCLVPAMTPFQQALGAGDYPALVDLTSDLVWQMSVCAQDCPALPPLLEVLRVCHHHG</sequence>
<dbReference type="EMBL" id="FTOA01000008">
    <property type="protein sequence ID" value="SIT15056.1"/>
    <property type="molecule type" value="Genomic_DNA"/>
</dbReference>
<name>A0A1N7PWU2_9PROT</name>
<gene>
    <name evidence="1" type="ORF">SAMN05421779_108121</name>
</gene>
<protein>
    <submittedName>
        <fullName evidence="1">Uncharacterized protein</fullName>
    </submittedName>
</protein>
<dbReference type="RefSeq" id="WP_076401848.1">
    <property type="nucleotide sequence ID" value="NZ_FTOA01000008.1"/>
</dbReference>
<proteinExistence type="predicted"/>
<dbReference type="STRING" id="80876.SAMN05421779_108121"/>
<evidence type="ECO:0000313" key="1">
    <source>
        <dbReference type="EMBL" id="SIT15056.1"/>
    </source>
</evidence>
<dbReference type="Proteomes" id="UP000185678">
    <property type="component" value="Unassembled WGS sequence"/>
</dbReference>
<dbReference type="AlphaFoldDB" id="A0A1N7PWU2"/>
<organism evidence="1 2">
    <name type="scientific">Insolitispirillum peregrinum</name>
    <dbReference type="NCBI Taxonomy" id="80876"/>
    <lineage>
        <taxon>Bacteria</taxon>
        <taxon>Pseudomonadati</taxon>
        <taxon>Pseudomonadota</taxon>
        <taxon>Alphaproteobacteria</taxon>
        <taxon>Rhodospirillales</taxon>
        <taxon>Novispirillaceae</taxon>
        <taxon>Insolitispirillum</taxon>
    </lineage>
</organism>
<reference evidence="1 2" key="1">
    <citation type="submission" date="2017-01" db="EMBL/GenBank/DDBJ databases">
        <authorList>
            <person name="Mah S.A."/>
            <person name="Swanson W.J."/>
            <person name="Moy G.W."/>
            <person name="Vacquier V.D."/>
        </authorList>
    </citation>
    <scope>NUCLEOTIDE SEQUENCE [LARGE SCALE GENOMIC DNA]</scope>
    <source>
        <strain evidence="1 2">DSM 11589</strain>
    </source>
</reference>